<evidence type="ECO:0000259" key="4">
    <source>
        <dbReference type="PROSITE" id="PS50943"/>
    </source>
</evidence>
<dbReference type="PANTHER" id="PTHR46797">
    <property type="entry name" value="HTH-TYPE TRANSCRIPTIONAL REGULATOR"/>
    <property type="match status" value="1"/>
</dbReference>
<sequence>MVTIGDNIRKYRKKKNLTQKELGDIVKISNTYLSDMEIGRTNPSIKTLKRIAKGLEISYVDLLKDTEE</sequence>
<protein>
    <submittedName>
        <fullName evidence="5">Helix-turn-helix</fullName>
    </submittedName>
</protein>
<dbReference type="RefSeq" id="WP_051651544.1">
    <property type="nucleotide sequence ID" value="NZ_FNDZ01000003.1"/>
</dbReference>
<evidence type="ECO:0000256" key="3">
    <source>
        <dbReference type="ARBA" id="ARBA00023163"/>
    </source>
</evidence>
<name>A0A1G8LSU7_9CLOT</name>
<keyword evidence="2" id="KW-0238">DNA-binding</keyword>
<dbReference type="InterPro" id="IPR001387">
    <property type="entry name" value="Cro/C1-type_HTH"/>
</dbReference>
<dbReference type="PANTHER" id="PTHR46797:SF23">
    <property type="entry name" value="HTH-TYPE TRANSCRIPTIONAL REGULATOR SUTR"/>
    <property type="match status" value="1"/>
</dbReference>
<dbReference type="Gene3D" id="1.10.260.40">
    <property type="entry name" value="lambda repressor-like DNA-binding domains"/>
    <property type="match status" value="1"/>
</dbReference>
<dbReference type="InterPro" id="IPR010982">
    <property type="entry name" value="Lambda_DNA-bd_dom_sf"/>
</dbReference>
<dbReference type="Pfam" id="PF01381">
    <property type="entry name" value="HTH_3"/>
    <property type="match status" value="1"/>
</dbReference>
<evidence type="ECO:0000256" key="1">
    <source>
        <dbReference type="ARBA" id="ARBA00023015"/>
    </source>
</evidence>
<dbReference type="InterPro" id="IPR050807">
    <property type="entry name" value="TransReg_Diox_bact_type"/>
</dbReference>
<proteinExistence type="predicted"/>
<evidence type="ECO:0000313" key="6">
    <source>
        <dbReference type="Proteomes" id="UP000183255"/>
    </source>
</evidence>
<dbReference type="EMBL" id="FNDZ01000003">
    <property type="protein sequence ID" value="SDI58567.1"/>
    <property type="molecule type" value="Genomic_DNA"/>
</dbReference>
<feature type="domain" description="HTH cro/C1-type" evidence="4">
    <location>
        <begin position="8"/>
        <end position="62"/>
    </location>
</feature>
<dbReference type="CDD" id="cd00093">
    <property type="entry name" value="HTH_XRE"/>
    <property type="match status" value="1"/>
</dbReference>
<dbReference type="GO" id="GO:0003677">
    <property type="term" value="F:DNA binding"/>
    <property type="evidence" value="ECO:0007669"/>
    <property type="project" value="UniProtKB-KW"/>
</dbReference>
<dbReference type="SUPFAM" id="SSF47413">
    <property type="entry name" value="lambda repressor-like DNA-binding domains"/>
    <property type="match status" value="1"/>
</dbReference>
<dbReference type="AlphaFoldDB" id="A0A1G8LSU7"/>
<accession>A0A1G8LSU7</accession>
<keyword evidence="1" id="KW-0805">Transcription regulation</keyword>
<dbReference type="GO" id="GO:0003700">
    <property type="term" value="F:DNA-binding transcription factor activity"/>
    <property type="evidence" value="ECO:0007669"/>
    <property type="project" value="TreeGrafter"/>
</dbReference>
<dbReference type="SMART" id="SM00530">
    <property type="entry name" value="HTH_XRE"/>
    <property type="match status" value="1"/>
</dbReference>
<gene>
    <name evidence="5" type="ORF">SAMN05421804_103170</name>
</gene>
<reference evidence="5 6" key="1">
    <citation type="submission" date="2016-10" db="EMBL/GenBank/DDBJ databases">
        <authorList>
            <person name="de Groot N.N."/>
        </authorList>
    </citation>
    <scope>NUCLEOTIDE SEQUENCE [LARGE SCALE GENOMIC DNA]</scope>
    <source>
        <strain evidence="5 6">CGMCC 1.5058</strain>
    </source>
</reference>
<dbReference type="GO" id="GO:0005829">
    <property type="term" value="C:cytosol"/>
    <property type="evidence" value="ECO:0007669"/>
    <property type="project" value="TreeGrafter"/>
</dbReference>
<dbReference type="PROSITE" id="PS50943">
    <property type="entry name" value="HTH_CROC1"/>
    <property type="match status" value="1"/>
</dbReference>
<evidence type="ECO:0000256" key="2">
    <source>
        <dbReference type="ARBA" id="ARBA00023125"/>
    </source>
</evidence>
<evidence type="ECO:0000313" key="5">
    <source>
        <dbReference type="EMBL" id="SDI58567.1"/>
    </source>
</evidence>
<dbReference type="Proteomes" id="UP000183255">
    <property type="component" value="Unassembled WGS sequence"/>
</dbReference>
<keyword evidence="3" id="KW-0804">Transcription</keyword>
<organism evidence="5 6">
    <name type="scientific">Proteiniclasticum ruminis</name>
    <dbReference type="NCBI Taxonomy" id="398199"/>
    <lineage>
        <taxon>Bacteria</taxon>
        <taxon>Bacillati</taxon>
        <taxon>Bacillota</taxon>
        <taxon>Clostridia</taxon>
        <taxon>Eubacteriales</taxon>
        <taxon>Clostridiaceae</taxon>
        <taxon>Proteiniclasticum</taxon>
    </lineage>
</organism>